<evidence type="ECO:0000256" key="1">
    <source>
        <dbReference type="ARBA" id="ARBA00010617"/>
    </source>
</evidence>
<dbReference type="GO" id="GO:0020037">
    <property type="term" value="F:heme binding"/>
    <property type="evidence" value="ECO:0007669"/>
    <property type="project" value="InterPro"/>
</dbReference>
<dbReference type="InterPro" id="IPR001128">
    <property type="entry name" value="Cyt_P450"/>
</dbReference>
<keyword evidence="2" id="KW-0503">Monooxygenase</keyword>
<protein>
    <recommendedName>
        <fullName evidence="5">Cytochrome P450</fullName>
    </recommendedName>
</protein>
<proteinExistence type="inferred from homology"/>
<dbReference type="Gene3D" id="3.30.70.270">
    <property type="match status" value="1"/>
</dbReference>
<dbReference type="PANTHER" id="PTHR37984">
    <property type="entry name" value="PROTEIN CBG26694"/>
    <property type="match status" value="1"/>
</dbReference>
<dbReference type="SUPFAM" id="SSF56672">
    <property type="entry name" value="DNA/RNA polymerases"/>
    <property type="match status" value="1"/>
</dbReference>
<evidence type="ECO:0008006" key="5">
    <source>
        <dbReference type="Google" id="ProtNLM"/>
    </source>
</evidence>
<dbReference type="PANTHER" id="PTHR37984:SF15">
    <property type="entry name" value="INTEGRASE CATALYTIC DOMAIN-CONTAINING PROTEIN"/>
    <property type="match status" value="1"/>
</dbReference>
<sequence length="284" mass="32572">MVVRVGFGKRAKLAKSARYKAYPRATAVKAIQPFVGETNYYYDSVPHFSRLAEPLTRLTCKDVLFDLGAVQHNAFTSLKMALTKPQVMALYQPDRPVELFTSYNKQCNVLPTWSNTTTNNWQYTINQKHHINQELAKLYKLYGPVVTVWVGPIPIVLIGDPLIVKQAFNKRECSGKFQVLLGTNKIQLKLSVVNRLGSIFNDDNHRDMAFNSHLQSAMWLRRMSIATIRKYANSADFAQIVNTTVDEMFEQLMTKEGTDRPFKPQSYCHEILMNIFNVSIFNHK</sequence>
<keyword evidence="4" id="KW-1185">Reference proteome</keyword>
<dbReference type="Proteomes" id="UP000759131">
    <property type="component" value="Unassembled WGS sequence"/>
</dbReference>
<dbReference type="Gene3D" id="1.10.630.10">
    <property type="entry name" value="Cytochrome P450"/>
    <property type="match status" value="1"/>
</dbReference>
<dbReference type="SUPFAM" id="SSF48264">
    <property type="entry name" value="Cytochrome P450"/>
    <property type="match status" value="1"/>
</dbReference>
<evidence type="ECO:0000313" key="3">
    <source>
        <dbReference type="EMBL" id="CAD7630871.1"/>
    </source>
</evidence>
<evidence type="ECO:0000313" key="4">
    <source>
        <dbReference type="Proteomes" id="UP000759131"/>
    </source>
</evidence>
<dbReference type="GO" id="GO:0004497">
    <property type="term" value="F:monooxygenase activity"/>
    <property type="evidence" value="ECO:0007669"/>
    <property type="project" value="UniProtKB-KW"/>
</dbReference>
<keyword evidence="2" id="KW-0560">Oxidoreductase</keyword>
<comment type="similarity">
    <text evidence="1">Belongs to the cytochrome P450 family.</text>
</comment>
<dbReference type="InterPro" id="IPR043502">
    <property type="entry name" value="DNA/RNA_pol_sf"/>
</dbReference>
<reference evidence="3" key="1">
    <citation type="submission" date="2020-11" db="EMBL/GenBank/DDBJ databases">
        <authorList>
            <person name="Tran Van P."/>
        </authorList>
    </citation>
    <scope>NUCLEOTIDE SEQUENCE</scope>
</reference>
<dbReference type="InterPro" id="IPR043128">
    <property type="entry name" value="Rev_trsase/Diguanyl_cyclase"/>
</dbReference>
<evidence type="ECO:0000256" key="2">
    <source>
        <dbReference type="ARBA" id="ARBA00023033"/>
    </source>
</evidence>
<dbReference type="EMBL" id="CAJPIZ010008654">
    <property type="protein sequence ID" value="CAG2111301.1"/>
    <property type="molecule type" value="Genomic_DNA"/>
</dbReference>
<dbReference type="EMBL" id="OC863229">
    <property type="protein sequence ID" value="CAD7630871.1"/>
    <property type="molecule type" value="Genomic_DNA"/>
</dbReference>
<dbReference type="GO" id="GO:0071897">
    <property type="term" value="P:DNA biosynthetic process"/>
    <property type="evidence" value="ECO:0007669"/>
    <property type="project" value="UniProtKB-ARBA"/>
</dbReference>
<dbReference type="InterPro" id="IPR036396">
    <property type="entry name" value="Cyt_P450_sf"/>
</dbReference>
<dbReference type="GO" id="GO:0005506">
    <property type="term" value="F:iron ion binding"/>
    <property type="evidence" value="ECO:0007669"/>
    <property type="project" value="InterPro"/>
</dbReference>
<dbReference type="GO" id="GO:0016705">
    <property type="term" value="F:oxidoreductase activity, acting on paired donors, with incorporation or reduction of molecular oxygen"/>
    <property type="evidence" value="ECO:0007669"/>
    <property type="project" value="InterPro"/>
</dbReference>
<accession>A0A7R9KZ52</accession>
<dbReference type="InterPro" id="IPR050951">
    <property type="entry name" value="Retrovirus_Pol_polyprotein"/>
</dbReference>
<organism evidence="3">
    <name type="scientific">Medioppia subpectinata</name>
    <dbReference type="NCBI Taxonomy" id="1979941"/>
    <lineage>
        <taxon>Eukaryota</taxon>
        <taxon>Metazoa</taxon>
        <taxon>Ecdysozoa</taxon>
        <taxon>Arthropoda</taxon>
        <taxon>Chelicerata</taxon>
        <taxon>Arachnida</taxon>
        <taxon>Acari</taxon>
        <taxon>Acariformes</taxon>
        <taxon>Sarcoptiformes</taxon>
        <taxon>Oribatida</taxon>
        <taxon>Brachypylina</taxon>
        <taxon>Oppioidea</taxon>
        <taxon>Oppiidae</taxon>
        <taxon>Medioppia</taxon>
    </lineage>
</organism>
<dbReference type="AlphaFoldDB" id="A0A7R9KZ52"/>
<name>A0A7R9KZ52_9ACAR</name>
<dbReference type="OrthoDB" id="6491597at2759"/>
<gene>
    <name evidence="3" type="ORF">OSB1V03_LOCUS11282</name>
</gene>
<dbReference type="Pfam" id="PF00067">
    <property type="entry name" value="p450"/>
    <property type="match status" value="1"/>
</dbReference>